<name>A0A837J5C5_9BACT</name>
<dbReference type="AlphaFoldDB" id="A0A837J5C5"/>
<reference evidence="1 2" key="1">
    <citation type="submission" date="2014-01" db="EMBL/GenBank/DDBJ databases">
        <title>Development of a Comparative Genomic Fingerprinting Assay for High Resolution Genotyping of Arcobacter butzleri.</title>
        <authorList>
            <person name="Webb A.L."/>
            <person name="Inglis G.D."/>
            <person name="Kruczkiewicz P."/>
            <person name="Selinger L.B."/>
            <person name="Taboada E.N."/>
        </authorList>
    </citation>
    <scope>NUCLEOTIDE SEQUENCE [LARGE SCALE GENOMIC DNA]</scope>
    <source>
        <strain evidence="1 2">L351</strain>
    </source>
</reference>
<comment type="caution">
    <text evidence="1">The sequence shown here is derived from an EMBL/GenBank/DDBJ whole genome shotgun (WGS) entry which is preliminary data.</text>
</comment>
<sequence length="277" mass="30746">MASSVVTNNYLKDFDAHVQFEKGIIQGGGEKLWEDLKALGFALTSPIETIKAIGTLLSNPENLKQLAVDEYNNLVDKFNNVYSALFSDIPYEGKEANNAGRDLGEFVASFIEAYGGTKLLSTSIKTTAKVDIYAQLPKKLDYTTSSGVNLVVNPNKTTTVLGSYTEDMASILKETNYPKTIDFDAKQGSFNILNVPDSSYKGLSSQEFWDKFNKPFLDKAIERGDDIILATKPKASLLDKNINGVFQETGFGKEYRYLNSKGYVYDEITNKMINPLK</sequence>
<dbReference type="RefSeq" id="WP_052944698.1">
    <property type="nucleotide sequence ID" value="NZ_JAIS01000085.1"/>
</dbReference>
<evidence type="ECO:0000313" key="2">
    <source>
        <dbReference type="Proteomes" id="UP000035526"/>
    </source>
</evidence>
<accession>A0A837J5C5</accession>
<evidence type="ECO:0000313" key="1">
    <source>
        <dbReference type="EMBL" id="KLE00572.1"/>
    </source>
</evidence>
<dbReference type="Proteomes" id="UP000035526">
    <property type="component" value="Unassembled WGS sequence"/>
</dbReference>
<organism evidence="1 2">
    <name type="scientific">Aliarcobacter butzleri L351</name>
    <dbReference type="NCBI Taxonomy" id="1447259"/>
    <lineage>
        <taxon>Bacteria</taxon>
        <taxon>Pseudomonadati</taxon>
        <taxon>Campylobacterota</taxon>
        <taxon>Epsilonproteobacteria</taxon>
        <taxon>Campylobacterales</taxon>
        <taxon>Arcobacteraceae</taxon>
        <taxon>Aliarcobacter</taxon>
    </lineage>
</organism>
<gene>
    <name evidence="1" type="ORF">AF76_07595</name>
</gene>
<dbReference type="EMBL" id="JAIS01000085">
    <property type="protein sequence ID" value="KLE00572.1"/>
    <property type="molecule type" value="Genomic_DNA"/>
</dbReference>
<proteinExistence type="predicted"/>
<protein>
    <submittedName>
        <fullName evidence="1">Uncharacterized protein</fullName>
    </submittedName>
</protein>